<dbReference type="HOGENOM" id="CLU_016047_1_2_5"/>
<feature type="transmembrane region" description="Helical" evidence="11">
    <location>
        <begin position="243"/>
        <end position="264"/>
    </location>
</feature>
<evidence type="ECO:0000259" key="13">
    <source>
        <dbReference type="PROSITE" id="PS50928"/>
    </source>
</evidence>
<keyword evidence="8 11" id="KW-1133">Transmembrane helix</keyword>
<dbReference type="SUPFAM" id="SSF161098">
    <property type="entry name" value="MetI-like"/>
    <property type="match status" value="1"/>
</dbReference>
<evidence type="ECO:0000256" key="7">
    <source>
        <dbReference type="ARBA" id="ARBA00022692"/>
    </source>
</evidence>
<comment type="similarity">
    <text evidence="2 11">Belongs to the binding-protein-dependent transport system permease family.</text>
</comment>
<dbReference type="Proteomes" id="UP000008850">
    <property type="component" value="Chromosome"/>
</dbReference>
<dbReference type="Gene3D" id="1.10.3720.10">
    <property type="entry name" value="MetI-like"/>
    <property type="match status" value="1"/>
</dbReference>
<comment type="subcellular location">
    <subcellularLocation>
        <location evidence="12">Cell inner membrane</location>
        <topology evidence="12">Multi-pass membrane protein</topology>
    </subcellularLocation>
    <subcellularLocation>
        <location evidence="1 11">Cell membrane</location>
        <topology evidence="1 11">Multi-pass membrane protein</topology>
    </subcellularLocation>
</comment>
<feature type="transmembrane region" description="Helical" evidence="11">
    <location>
        <begin position="12"/>
        <end position="35"/>
    </location>
</feature>
<evidence type="ECO:0000256" key="11">
    <source>
        <dbReference type="RuleBase" id="RU363032"/>
    </source>
</evidence>
<accession>G4R7F1</accession>
<dbReference type="KEGG" id="phl:KKY_1263"/>
<evidence type="ECO:0000256" key="3">
    <source>
        <dbReference type="ARBA" id="ARBA00011557"/>
    </source>
</evidence>
<feature type="domain" description="ABC transmembrane type-1" evidence="13">
    <location>
        <begin position="73"/>
        <end position="264"/>
    </location>
</feature>
<gene>
    <name evidence="12" type="primary">ugpE</name>
    <name evidence="14" type="ordered locus">KKY_1263</name>
</gene>
<feature type="transmembrane region" description="Helical" evidence="11">
    <location>
        <begin position="73"/>
        <end position="98"/>
    </location>
</feature>
<dbReference type="EMBL" id="CP003075">
    <property type="protein sequence ID" value="AEQ51289.1"/>
    <property type="molecule type" value="Genomic_DNA"/>
</dbReference>
<name>G4R7F1_PELHB</name>
<feature type="transmembrane region" description="Helical" evidence="11">
    <location>
        <begin position="185"/>
        <end position="210"/>
    </location>
</feature>
<evidence type="ECO:0000313" key="15">
    <source>
        <dbReference type="Proteomes" id="UP000008850"/>
    </source>
</evidence>
<dbReference type="PANTHER" id="PTHR43744:SF8">
    <property type="entry name" value="SN-GLYCEROL-3-PHOSPHATE TRANSPORT SYSTEM PERMEASE PROTEIN UGPE"/>
    <property type="match status" value="1"/>
</dbReference>
<reference evidence="14 15" key="1">
    <citation type="journal article" date="2012" name="J. Bacteriol.">
        <title>Complete genome sequence of Pelagibacterium halotolerans B2T.</title>
        <authorList>
            <person name="Huo Y.Y."/>
            <person name="Cheng H."/>
            <person name="Han X.F."/>
            <person name="Jiang X.W."/>
            <person name="Sun C."/>
            <person name="Zhang X.Q."/>
            <person name="Zhu X.F."/>
            <person name="Liu Y.F."/>
            <person name="Li P.F."/>
            <person name="Ni P.X."/>
            <person name="Wu M."/>
        </authorList>
    </citation>
    <scope>NUCLEOTIDE SEQUENCE [LARGE SCALE GENOMIC DNA]</scope>
    <source>
        <strain evidence="15">DSM 22347 / JCM 15775 / CGMCC 1.7692 / B2</strain>
    </source>
</reference>
<keyword evidence="6 12" id="KW-1003">Cell membrane</keyword>
<evidence type="ECO:0000256" key="4">
    <source>
        <dbReference type="ARBA" id="ARBA00020515"/>
    </source>
</evidence>
<dbReference type="eggNOG" id="COG0395">
    <property type="taxonomic scope" value="Bacteria"/>
</dbReference>
<protein>
    <recommendedName>
        <fullName evidence="4 12">sn-glycerol-3-phosphate transport system permease protein UgpE</fullName>
    </recommendedName>
</protein>
<proteinExistence type="inferred from homology"/>
<evidence type="ECO:0000256" key="5">
    <source>
        <dbReference type="ARBA" id="ARBA00022448"/>
    </source>
</evidence>
<keyword evidence="7 11" id="KW-0812">Transmembrane</keyword>
<keyword evidence="12" id="KW-0997">Cell inner membrane</keyword>
<dbReference type="AlphaFoldDB" id="G4R7F1"/>
<dbReference type="RefSeq" id="WP_014130438.1">
    <property type="nucleotide sequence ID" value="NC_016078.1"/>
</dbReference>
<keyword evidence="15" id="KW-1185">Reference proteome</keyword>
<sequence length="278" mass="30133">MSNRYTPARLGIEIVAMLVALAWCIPFYYLLIVAVKPNTEVFTDPMGWPSEIVLGNFAEAWAGTMGVSIGQALLNSAIITLGSVFVLIAVGAVTAYVVARSRALVSLAMFSFFVVGLILPHQLAVVPLFAAMRSLGLVGNHLGMIVLYSGLMMPMAIFLYAGFVRTIPKDYEEAAEVDGAGRGRIFWKVVFPLLRPVTATVAIMTGMIIWNDFFNQVIFLSGSDVQTLPVAIYGFVGEFTARWNMVFAVVLVAIAPVLGFYLFAQKQLIEGFTGGIKG</sequence>
<dbReference type="PANTHER" id="PTHR43744">
    <property type="entry name" value="ABC TRANSPORTER PERMEASE PROTEIN MG189-RELATED-RELATED"/>
    <property type="match status" value="1"/>
</dbReference>
<keyword evidence="5 11" id="KW-0813">Transport</keyword>
<dbReference type="GO" id="GO:0005886">
    <property type="term" value="C:plasma membrane"/>
    <property type="evidence" value="ECO:0007669"/>
    <property type="project" value="UniProtKB-SubCell"/>
</dbReference>
<evidence type="ECO:0000313" key="14">
    <source>
        <dbReference type="EMBL" id="AEQ51289.1"/>
    </source>
</evidence>
<dbReference type="CDD" id="cd06261">
    <property type="entry name" value="TM_PBP2"/>
    <property type="match status" value="1"/>
</dbReference>
<dbReference type="GO" id="GO:0055085">
    <property type="term" value="P:transmembrane transport"/>
    <property type="evidence" value="ECO:0007669"/>
    <property type="project" value="InterPro"/>
</dbReference>
<evidence type="ECO:0000256" key="10">
    <source>
        <dbReference type="ARBA" id="ARBA00037054"/>
    </source>
</evidence>
<feature type="transmembrane region" description="Helical" evidence="11">
    <location>
        <begin position="110"/>
        <end position="130"/>
    </location>
</feature>
<evidence type="ECO:0000256" key="9">
    <source>
        <dbReference type="ARBA" id="ARBA00023136"/>
    </source>
</evidence>
<evidence type="ECO:0000256" key="12">
    <source>
        <dbReference type="RuleBase" id="RU363056"/>
    </source>
</evidence>
<organism evidence="14 15">
    <name type="scientific">Pelagibacterium halotolerans (strain DSM 22347 / JCM 15775 / CGMCC 1.7692 / B2)</name>
    <dbReference type="NCBI Taxonomy" id="1082931"/>
    <lineage>
        <taxon>Bacteria</taxon>
        <taxon>Pseudomonadati</taxon>
        <taxon>Pseudomonadota</taxon>
        <taxon>Alphaproteobacteria</taxon>
        <taxon>Hyphomicrobiales</taxon>
        <taxon>Devosiaceae</taxon>
        <taxon>Pelagibacterium</taxon>
    </lineage>
</organism>
<dbReference type="PROSITE" id="PS50928">
    <property type="entry name" value="ABC_TM1"/>
    <property type="match status" value="1"/>
</dbReference>
<dbReference type="InterPro" id="IPR035906">
    <property type="entry name" value="MetI-like_sf"/>
</dbReference>
<dbReference type="Pfam" id="PF00528">
    <property type="entry name" value="BPD_transp_1"/>
    <property type="match status" value="1"/>
</dbReference>
<evidence type="ECO:0000256" key="6">
    <source>
        <dbReference type="ARBA" id="ARBA00022475"/>
    </source>
</evidence>
<evidence type="ECO:0000256" key="1">
    <source>
        <dbReference type="ARBA" id="ARBA00004651"/>
    </source>
</evidence>
<keyword evidence="9 11" id="KW-0472">Membrane</keyword>
<dbReference type="STRING" id="1082931.KKY_1263"/>
<feature type="transmembrane region" description="Helical" evidence="11">
    <location>
        <begin position="142"/>
        <end position="164"/>
    </location>
</feature>
<comment type="function">
    <text evidence="10 12">Part of the ABC transporter complex UgpBAEC involved in sn-glycerol-3-phosphate (G3P) import. Probably responsible for the translocation of the substrate across the membrane.</text>
</comment>
<comment type="subunit">
    <text evidence="3 12">The complex is composed of two ATP-binding proteins (UgpC), two transmembrane proteins (UgpA and UgpE) and a solute-binding protein (UgpB).</text>
</comment>
<evidence type="ECO:0000256" key="2">
    <source>
        <dbReference type="ARBA" id="ARBA00009306"/>
    </source>
</evidence>
<evidence type="ECO:0000256" key="8">
    <source>
        <dbReference type="ARBA" id="ARBA00022989"/>
    </source>
</evidence>
<dbReference type="InterPro" id="IPR000515">
    <property type="entry name" value="MetI-like"/>
</dbReference>